<keyword evidence="2" id="KW-1185">Reference proteome</keyword>
<sequence>MRERGPHPIRCLWISGGGMRCTPDVRSLRSIIEIWGVDRFCGMGEKRAIHIVDVQNARNEKLARAYKFCGVAQTLSSLDGAAQNCYNDGGFFRPRPRSMGKAFCKAESSGRRDRRWMAVLSRGAGRGYLTLTAEATIKMHDFSLAWPFLRGSADVHSQPPVTGSQGKLKLGQSA</sequence>
<dbReference type="AlphaFoldDB" id="A0A2T2P5B8"/>
<dbReference type="EMBL" id="KZ678129">
    <property type="protein sequence ID" value="PSN72829.1"/>
    <property type="molecule type" value="Genomic_DNA"/>
</dbReference>
<accession>A0A2T2P5B8</accession>
<dbReference type="Proteomes" id="UP000240883">
    <property type="component" value="Unassembled WGS sequence"/>
</dbReference>
<name>A0A2T2P5B8_CORCC</name>
<evidence type="ECO:0000313" key="1">
    <source>
        <dbReference type="EMBL" id="PSN72829.1"/>
    </source>
</evidence>
<organism evidence="1 2">
    <name type="scientific">Corynespora cassiicola Philippines</name>
    <dbReference type="NCBI Taxonomy" id="1448308"/>
    <lineage>
        <taxon>Eukaryota</taxon>
        <taxon>Fungi</taxon>
        <taxon>Dikarya</taxon>
        <taxon>Ascomycota</taxon>
        <taxon>Pezizomycotina</taxon>
        <taxon>Dothideomycetes</taxon>
        <taxon>Pleosporomycetidae</taxon>
        <taxon>Pleosporales</taxon>
        <taxon>Corynesporascaceae</taxon>
        <taxon>Corynespora</taxon>
    </lineage>
</organism>
<proteinExistence type="predicted"/>
<reference evidence="1 2" key="1">
    <citation type="journal article" date="2018" name="Front. Microbiol.">
        <title>Genome-Wide Analysis of Corynespora cassiicola Leaf Fall Disease Putative Effectors.</title>
        <authorList>
            <person name="Lopez D."/>
            <person name="Ribeiro S."/>
            <person name="Label P."/>
            <person name="Fumanal B."/>
            <person name="Venisse J.S."/>
            <person name="Kohler A."/>
            <person name="de Oliveira R.R."/>
            <person name="Labutti K."/>
            <person name="Lipzen A."/>
            <person name="Lail K."/>
            <person name="Bauer D."/>
            <person name="Ohm R.A."/>
            <person name="Barry K.W."/>
            <person name="Spatafora J."/>
            <person name="Grigoriev I.V."/>
            <person name="Martin F.M."/>
            <person name="Pujade-Renaud V."/>
        </authorList>
    </citation>
    <scope>NUCLEOTIDE SEQUENCE [LARGE SCALE GENOMIC DNA]</scope>
    <source>
        <strain evidence="1 2">Philippines</strain>
    </source>
</reference>
<evidence type="ECO:0000313" key="2">
    <source>
        <dbReference type="Proteomes" id="UP000240883"/>
    </source>
</evidence>
<gene>
    <name evidence="1" type="ORF">BS50DRAFT_169696</name>
</gene>
<protein>
    <submittedName>
        <fullName evidence="1">Uncharacterized protein</fullName>
    </submittedName>
</protein>